<comment type="cofactor">
    <cofactor evidence="1">
        <name>Ca(2+)</name>
        <dbReference type="ChEBI" id="CHEBI:29108"/>
    </cofactor>
</comment>
<feature type="signal peptide" evidence="7">
    <location>
        <begin position="1"/>
        <end position="20"/>
    </location>
</feature>
<evidence type="ECO:0000313" key="9">
    <source>
        <dbReference type="EMBL" id="QDT39857.1"/>
    </source>
</evidence>
<dbReference type="GO" id="GO:0004065">
    <property type="term" value="F:arylsulfatase activity"/>
    <property type="evidence" value="ECO:0007669"/>
    <property type="project" value="UniProtKB-EC"/>
</dbReference>
<dbReference type="KEGG" id="svp:Pan189_42690"/>
<keyword evidence="3" id="KW-0479">Metal-binding</keyword>
<dbReference type="RefSeq" id="WP_145365967.1">
    <property type="nucleotide sequence ID" value="NZ_CP036268.1"/>
</dbReference>
<keyword evidence="5 9" id="KW-0378">Hydrolase</keyword>
<evidence type="ECO:0000256" key="3">
    <source>
        <dbReference type="ARBA" id="ARBA00022723"/>
    </source>
</evidence>
<dbReference type="Gene3D" id="3.40.720.10">
    <property type="entry name" value="Alkaline Phosphatase, subunit A"/>
    <property type="match status" value="1"/>
</dbReference>
<evidence type="ECO:0000259" key="8">
    <source>
        <dbReference type="Pfam" id="PF00884"/>
    </source>
</evidence>
<keyword evidence="6" id="KW-0106">Calcium</keyword>
<evidence type="ECO:0000256" key="1">
    <source>
        <dbReference type="ARBA" id="ARBA00001913"/>
    </source>
</evidence>
<dbReference type="EC" id="3.1.6.1" evidence="9"/>
<feature type="chain" id="PRO_5022155528" evidence="7">
    <location>
        <begin position="21"/>
        <end position="474"/>
    </location>
</feature>
<reference evidence="9 10" key="1">
    <citation type="submission" date="2019-02" db="EMBL/GenBank/DDBJ databases">
        <title>Deep-cultivation of Planctomycetes and their phenomic and genomic characterization uncovers novel biology.</title>
        <authorList>
            <person name="Wiegand S."/>
            <person name="Jogler M."/>
            <person name="Boedeker C."/>
            <person name="Pinto D."/>
            <person name="Vollmers J."/>
            <person name="Rivas-Marin E."/>
            <person name="Kohn T."/>
            <person name="Peeters S.H."/>
            <person name="Heuer A."/>
            <person name="Rast P."/>
            <person name="Oberbeckmann S."/>
            <person name="Bunk B."/>
            <person name="Jeske O."/>
            <person name="Meyerdierks A."/>
            <person name="Storesund J.E."/>
            <person name="Kallscheuer N."/>
            <person name="Luecker S."/>
            <person name="Lage O.M."/>
            <person name="Pohl T."/>
            <person name="Merkel B.J."/>
            <person name="Hornburger P."/>
            <person name="Mueller R.-W."/>
            <person name="Bruemmer F."/>
            <person name="Labrenz M."/>
            <person name="Spormann A.M."/>
            <person name="Op den Camp H."/>
            <person name="Overmann J."/>
            <person name="Amann R."/>
            <person name="Jetten M.S.M."/>
            <person name="Mascher T."/>
            <person name="Medema M.H."/>
            <person name="Devos D.P."/>
            <person name="Kaster A.-K."/>
            <person name="Ovreas L."/>
            <person name="Rohde M."/>
            <person name="Galperin M.Y."/>
            <person name="Jogler C."/>
        </authorList>
    </citation>
    <scope>NUCLEOTIDE SEQUENCE [LARGE SCALE GENOMIC DNA]</scope>
    <source>
        <strain evidence="9 10">Pan189</strain>
    </source>
</reference>
<evidence type="ECO:0000256" key="7">
    <source>
        <dbReference type="SAM" id="SignalP"/>
    </source>
</evidence>
<dbReference type="InterPro" id="IPR017850">
    <property type="entry name" value="Alkaline_phosphatase_core_sf"/>
</dbReference>
<gene>
    <name evidence="9" type="ORF">Pan189_42690</name>
</gene>
<dbReference type="GO" id="GO:0004423">
    <property type="term" value="F:iduronate-2-sulfatase activity"/>
    <property type="evidence" value="ECO:0007669"/>
    <property type="project" value="InterPro"/>
</dbReference>
<dbReference type="EMBL" id="CP036268">
    <property type="protein sequence ID" value="QDT39857.1"/>
    <property type="molecule type" value="Genomic_DNA"/>
</dbReference>
<accession>A0A517R7I8</accession>
<dbReference type="GO" id="GO:0046872">
    <property type="term" value="F:metal ion binding"/>
    <property type="evidence" value="ECO:0007669"/>
    <property type="project" value="UniProtKB-KW"/>
</dbReference>
<dbReference type="InterPro" id="IPR000917">
    <property type="entry name" value="Sulfatase_N"/>
</dbReference>
<keyword evidence="4 7" id="KW-0732">Signal</keyword>
<dbReference type="PANTHER" id="PTHR45953">
    <property type="entry name" value="IDURONATE 2-SULFATASE"/>
    <property type="match status" value="1"/>
</dbReference>
<evidence type="ECO:0000256" key="2">
    <source>
        <dbReference type="ARBA" id="ARBA00008779"/>
    </source>
</evidence>
<evidence type="ECO:0000313" key="10">
    <source>
        <dbReference type="Proteomes" id="UP000317318"/>
    </source>
</evidence>
<keyword evidence="10" id="KW-1185">Reference proteome</keyword>
<feature type="domain" description="Sulfatase N-terminal" evidence="8">
    <location>
        <begin position="25"/>
        <end position="382"/>
    </location>
</feature>
<dbReference type="Pfam" id="PF00884">
    <property type="entry name" value="Sulfatase"/>
    <property type="match status" value="1"/>
</dbReference>
<evidence type="ECO:0000256" key="6">
    <source>
        <dbReference type="ARBA" id="ARBA00022837"/>
    </source>
</evidence>
<dbReference type="SUPFAM" id="SSF53649">
    <property type="entry name" value="Alkaline phosphatase-like"/>
    <property type="match status" value="1"/>
</dbReference>
<dbReference type="Proteomes" id="UP000317318">
    <property type="component" value="Chromosome"/>
</dbReference>
<dbReference type="AlphaFoldDB" id="A0A517R7I8"/>
<proteinExistence type="inferred from homology"/>
<name>A0A517R7I8_9PLAN</name>
<comment type="similarity">
    <text evidence="2">Belongs to the sulfatase family.</text>
</comment>
<dbReference type="InterPro" id="IPR035874">
    <property type="entry name" value="IDS"/>
</dbReference>
<dbReference type="PANTHER" id="PTHR45953:SF1">
    <property type="entry name" value="IDURONATE 2-SULFATASE"/>
    <property type="match status" value="1"/>
</dbReference>
<organism evidence="9 10">
    <name type="scientific">Stratiformator vulcanicus</name>
    <dbReference type="NCBI Taxonomy" id="2527980"/>
    <lineage>
        <taxon>Bacteria</taxon>
        <taxon>Pseudomonadati</taxon>
        <taxon>Planctomycetota</taxon>
        <taxon>Planctomycetia</taxon>
        <taxon>Planctomycetales</taxon>
        <taxon>Planctomycetaceae</taxon>
        <taxon>Stratiformator</taxon>
    </lineage>
</organism>
<sequence precursor="true">MRFALLLVASCLPFAVSEIAASAQPNVLFLISDDLTAEALACYGNEQVRTPNIDSLAKRGVKFTRTYCQFPICGPSRAALMSGMYAQSIGVTGNGASTRFTKNLGDRPSMAEHFKNNGYHTARVSKIYHMRVPGDITKGVAGPDHAASWNEAYNMHAPEWMTEGEAEHLSNEKLKFDRDKHYSLGFGPALYSVKASDASGAAQADVQAASQAVEILNRQSSKKPFFLAVGFVRPHVPLVAPAHYFERYPADDMKLAFVPEDDLSDIPRIGQSRLSSRIGLTEEDQHKALQAYYACVEFMDDQVGRVLEALEESGHAENTIVVFTSDHGYLLGEHHMWQKMNLHEESVRIPLIFSAPDGLKDETADTLAEQIDIYPTLADLAGFDIPPHCQGVSLAPALKDPDAQLRETAYSYHGNGHMLRTDRWAYIRYKNGEDELYDMQEDPGQFVNLVGDAEEASVLKLCRQQLQEHLKSLR</sequence>
<evidence type="ECO:0000256" key="5">
    <source>
        <dbReference type="ARBA" id="ARBA00022801"/>
    </source>
</evidence>
<evidence type="ECO:0000256" key="4">
    <source>
        <dbReference type="ARBA" id="ARBA00022729"/>
    </source>
</evidence>
<dbReference type="GO" id="GO:0005737">
    <property type="term" value="C:cytoplasm"/>
    <property type="evidence" value="ECO:0007669"/>
    <property type="project" value="TreeGrafter"/>
</dbReference>
<dbReference type="OrthoDB" id="9782218at2"/>
<dbReference type="CDD" id="cd16030">
    <property type="entry name" value="iduronate-2-sulfatase"/>
    <property type="match status" value="1"/>
</dbReference>
<protein>
    <submittedName>
        <fullName evidence="9">Arylsulfatase</fullName>
        <ecNumber evidence="9">3.1.6.1</ecNumber>
    </submittedName>
</protein>